<dbReference type="KEGG" id="ppi:YSA_05274"/>
<dbReference type="Proteomes" id="UP000005268">
    <property type="component" value="Chromosome"/>
</dbReference>
<proteinExistence type="predicted"/>
<protein>
    <submittedName>
        <fullName evidence="1">Uncharacterized protein</fullName>
    </submittedName>
</protein>
<dbReference type="EMBL" id="CP003588">
    <property type="protein sequence ID" value="AFK69625.1"/>
    <property type="molecule type" value="Genomic_DNA"/>
</dbReference>
<name>I3UVV4_PSEPU</name>
<gene>
    <name evidence="1" type="ORF">YSA_05274</name>
</gene>
<organism evidence="1 2">
    <name type="scientific">Pseudomonas putida ND6</name>
    <dbReference type="NCBI Taxonomy" id="231023"/>
    <lineage>
        <taxon>Bacteria</taxon>
        <taxon>Pseudomonadati</taxon>
        <taxon>Pseudomonadota</taxon>
        <taxon>Gammaproteobacteria</taxon>
        <taxon>Pseudomonadales</taxon>
        <taxon>Pseudomonadaceae</taxon>
        <taxon>Pseudomonas</taxon>
    </lineage>
</organism>
<dbReference type="AlphaFoldDB" id="I3UVV4"/>
<dbReference type="HOGENOM" id="CLU_3295234_0_0_6"/>
<evidence type="ECO:0000313" key="1">
    <source>
        <dbReference type="EMBL" id="AFK69625.1"/>
    </source>
</evidence>
<accession>I3UVV4</accession>
<evidence type="ECO:0000313" key="2">
    <source>
        <dbReference type="Proteomes" id="UP000005268"/>
    </source>
</evidence>
<sequence length="40" mass="4471">MRSLVFEPLIRINKRKAPADSDRGLLYISWFAAAGVTPLP</sequence>
<reference evidence="1 2" key="1">
    <citation type="journal article" date="2012" name="J. Bacteriol.">
        <title>Complete Genome Sequence of the Naphthalene-Degrading Pseudomonas putida Strain ND6.</title>
        <authorList>
            <person name="Li S."/>
            <person name="Zhao H."/>
            <person name="Li Y."/>
            <person name="Niu S."/>
            <person name="Cai B."/>
        </authorList>
    </citation>
    <scope>NUCLEOTIDE SEQUENCE [LARGE SCALE GENOMIC DNA]</scope>
    <source>
        <strain evidence="1 2">ND6</strain>
    </source>
</reference>